<reference evidence="8" key="1">
    <citation type="journal article" date="2019" name="Int. J. Syst. Evol. Microbiol.">
        <title>The Global Catalogue of Microorganisms (GCM) 10K type strain sequencing project: providing services to taxonomists for standard genome sequencing and annotation.</title>
        <authorList>
            <consortium name="The Broad Institute Genomics Platform"/>
            <consortium name="The Broad Institute Genome Sequencing Center for Infectious Disease"/>
            <person name="Wu L."/>
            <person name="Ma J."/>
        </authorList>
    </citation>
    <scope>NUCLEOTIDE SEQUENCE [LARGE SCALE GENOMIC DNA]</scope>
    <source>
        <strain evidence="8">CAIM 431</strain>
    </source>
</reference>
<feature type="transmembrane region" description="Helical" evidence="5">
    <location>
        <begin position="70"/>
        <end position="87"/>
    </location>
</feature>
<organism evidence="7 8">
    <name type="scientific">Luteococcus peritonei</name>
    <dbReference type="NCBI Taxonomy" id="88874"/>
    <lineage>
        <taxon>Bacteria</taxon>
        <taxon>Bacillati</taxon>
        <taxon>Actinomycetota</taxon>
        <taxon>Actinomycetes</taxon>
        <taxon>Propionibacteriales</taxon>
        <taxon>Propionibacteriaceae</taxon>
        <taxon>Luteococcus</taxon>
    </lineage>
</organism>
<keyword evidence="5" id="KW-1133">Transmembrane helix</keyword>
<dbReference type="InterPro" id="IPR050482">
    <property type="entry name" value="Sensor_HK_TwoCompSys"/>
</dbReference>
<protein>
    <submittedName>
        <fullName evidence="7">Sensor histidine kinase</fullName>
    </submittedName>
</protein>
<sequence>MTSFPAVTTPAVPAQPDEPAPAAAPGARSWLGAVQECLRWVGLATVPLLAVLSLQDLAGTPPVLREPGRWGHLLLLATLALTTLALLLRLRSRLVLVVELAGLLGTMALLVPHRDLFHPSDLYCPGWWSIPVLAHAMAVLEPREYRRYLLPAVPLAVAIELMGPLFFWRMTPLLAVDEVFVVQPPVLLFLFGRGLGTMAREHDRANERIQQLRSVHTAQRAEHEGRREAARILHDHVLHALHAIGEDRELVASEQAVRECRDTLEQLDRPDGRPRAVWLHEELEDDPVLQRLAGRVQGRSPQLPAAVATTIAAATHEALVNVERHAQARRTTVRLDAWGEDGCRVVVSDDGRGFDTSRQARGRLGIRHSLLERMDDIGGQAEVTSAPGEGTVVTLLWPQAGPAVRAPRLADHSAAATRRILVACAWPGMVSTACMTALLAPQLPGSGPLVALTVLCLAIGVWNALRLPDRGLSLPAVALMLGVALAAWFVNIMTVPQQPASMYFFWMAWGLTPMVQLAMHSRSNPVAMAMGLALPLLMVVSLVGRFGTGYTSEHLVGSVAATSMIVVVIYAAMLLAQRIAAHAERQQRRVERARDATARLRHVASIEQFWSDRVTQDALPMIRAVAAGELSAADDQVRTTARSMESSVRDELLLGPGHHGFSEHLARLRSEGWQVQSSLSHQDGPASLETATLLALCLGRPVRPGQMVTLSSGGGAVTAVVLEASAEQTRNWNHRMHDIGGHMDHDPDFVRLAVTTR</sequence>
<evidence type="ECO:0000259" key="6">
    <source>
        <dbReference type="Pfam" id="PF02518"/>
    </source>
</evidence>
<dbReference type="Proteomes" id="UP001597326">
    <property type="component" value="Unassembled WGS sequence"/>
</dbReference>
<keyword evidence="3" id="KW-0902">Two-component regulatory system</keyword>
<dbReference type="EMBL" id="JBHUFZ010000016">
    <property type="protein sequence ID" value="MFD1889940.1"/>
    <property type="molecule type" value="Genomic_DNA"/>
</dbReference>
<feature type="region of interest" description="Disordered" evidence="4">
    <location>
        <begin position="1"/>
        <end position="23"/>
    </location>
</feature>
<feature type="domain" description="Histidine kinase/HSP90-like ATPase" evidence="6">
    <location>
        <begin position="311"/>
        <end position="399"/>
    </location>
</feature>
<evidence type="ECO:0000256" key="3">
    <source>
        <dbReference type="ARBA" id="ARBA00023012"/>
    </source>
</evidence>
<evidence type="ECO:0000313" key="7">
    <source>
        <dbReference type="EMBL" id="MFD1889940.1"/>
    </source>
</evidence>
<name>A0ABW4RV85_9ACTN</name>
<keyword evidence="5" id="KW-0472">Membrane</keyword>
<feature type="transmembrane region" description="Helical" evidence="5">
    <location>
        <begin position="555"/>
        <end position="576"/>
    </location>
</feature>
<evidence type="ECO:0000256" key="4">
    <source>
        <dbReference type="SAM" id="MobiDB-lite"/>
    </source>
</evidence>
<proteinExistence type="predicted"/>
<evidence type="ECO:0000256" key="1">
    <source>
        <dbReference type="ARBA" id="ARBA00022679"/>
    </source>
</evidence>
<dbReference type="Gene3D" id="3.30.565.10">
    <property type="entry name" value="Histidine kinase-like ATPase, C-terminal domain"/>
    <property type="match status" value="1"/>
</dbReference>
<dbReference type="Pfam" id="PF02518">
    <property type="entry name" value="HATPase_c"/>
    <property type="match status" value="1"/>
</dbReference>
<dbReference type="PANTHER" id="PTHR24421">
    <property type="entry name" value="NITRATE/NITRITE SENSOR PROTEIN NARX-RELATED"/>
    <property type="match status" value="1"/>
</dbReference>
<dbReference type="PANTHER" id="PTHR24421:SF61">
    <property type="entry name" value="OXYGEN SENSOR HISTIDINE KINASE NREB"/>
    <property type="match status" value="1"/>
</dbReference>
<gene>
    <name evidence="7" type="ORF">ACFSCS_07020</name>
</gene>
<keyword evidence="5" id="KW-0812">Transmembrane</keyword>
<feature type="transmembrane region" description="Helical" evidence="5">
    <location>
        <begin position="148"/>
        <end position="168"/>
    </location>
</feature>
<evidence type="ECO:0000256" key="2">
    <source>
        <dbReference type="ARBA" id="ARBA00022777"/>
    </source>
</evidence>
<dbReference type="InterPro" id="IPR003594">
    <property type="entry name" value="HATPase_dom"/>
</dbReference>
<evidence type="ECO:0000313" key="8">
    <source>
        <dbReference type="Proteomes" id="UP001597326"/>
    </source>
</evidence>
<feature type="transmembrane region" description="Helical" evidence="5">
    <location>
        <begin position="472"/>
        <end position="490"/>
    </location>
</feature>
<keyword evidence="1" id="KW-0808">Transferase</keyword>
<dbReference type="RefSeq" id="WP_343872869.1">
    <property type="nucleotide sequence ID" value="NZ_BAAAIX010000013.1"/>
</dbReference>
<feature type="transmembrane region" description="Helical" evidence="5">
    <location>
        <begin position="446"/>
        <end position="465"/>
    </location>
</feature>
<feature type="transmembrane region" description="Helical" evidence="5">
    <location>
        <begin position="94"/>
        <end position="113"/>
    </location>
</feature>
<keyword evidence="8" id="KW-1185">Reference proteome</keyword>
<dbReference type="SUPFAM" id="SSF55874">
    <property type="entry name" value="ATPase domain of HSP90 chaperone/DNA topoisomerase II/histidine kinase"/>
    <property type="match status" value="1"/>
</dbReference>
<comment type="caution">
    <text evidence="7">The sequence shown here is derived from an EMBL/GenBank/DDBJ whole genome shotgun (WGS) entry which is preliminary data.</text>
</comment>
<feature type="transmembrane region" description="Helical" evidence="5">
    <location>
        <begin position="125"/>
        <end position="141"/>
    </location>
</feature>
<dbReference type="InterPro" id="IPR036890">
    <property type="entry name" value="HATPase_C_sf"/>
</dbReference>
<feature type="transmembrane region" description="Helical" evidence="5">
    <location>
        <begin position="420"/>
        <end position="440"/>
    </location>
</feature>
<feature type="transmembrane region" description="Helical" evidence="5">
    <location>
        <begin position="526"/>
        <end position="543"/>
    </location>
</feature>
<keyword evidence="2 7" id="KW-0418">Kinase</keyword>
<feature type="transmembrane region" description="Helical" evidence="5">
    <location>
        <begin position="180"/>
        <end position="199"/>
    </location>
</feature>
<dbReference type="GO" id="GO:0016301">
    <property type="term" value="F:kinase activity"/>
    <property type="evidence" value="ECO:0007669"/>
    <property type="project" value="UniProtKB-KW"/>
</dbReference>
<feature type="transmembrane region" description="Helical" evidence="5">
    <location>
        <begin position="37"/>
        <end position="58"/>
    </location>
</feature>
<dbReference type="CDD" id="cd16917">
    <property type="entry name" value="HATPase_UhpB-NarQ-NarX-like"/>
    <property type="match status" value="1"/>
</dbReference>
<accession>A0ABW4RV85</accession>
<evidence type="ECO:0000256" key="5">
    <source>
        <dbReference type="SAM" id="Phobius"/>
    </source>
</evidence>